<evidence type="ECO:0000313" key="1">
    <source>
        <dbReference type="EMBL" id="KAF9642979.1"/>
    </source>
</evidence>
<protein>
    <submittedName>
        <fullName evidence="1">Uncharacterized protein</fullName>
    </submittedName>
</protein>
<reference evidence="1" key="1">
    <citation type="submission" date="2019-10" db="EMBL/GenBank/DDBJ databases">
        <authorList>
            <consortium name="DOE Joint Genome Institute"/>
            <person name="Kuo A."/>
            <person name="Miyauchi S."/>
            <person name="Kiss E."/>
            <person name="Drula E."/>
            <person name="Kohler A."/>
            <person name="Sanchez-Garcia M."/>
            <person name="Andreopoulos B."/>
            <person name="Barry K.W."/>
            <person name="Bonito G."/>
            <person name="Buee M."/>
            <person name="Carver A."/>
            <person name="Chen C."/>
            <person name="Cichocki N."/>
            <person name="Clum A."/>
            <person name="Culley D."/>
            <person name="Crous P.W."/>
            <person name="Fauchery L."/>
            <person name="Girlanda M."/>
            <person name="Hayes R."/>
            <person name="Keri Z."/>
            <person name="Labutti K."/>
            <person name="Lipzen A."/>
            <person name="Lombard V."/>
            <person name="Magnuson J."/>
            <person name="Maillard F."/>
            <person name="Morin E."/>
            <person name="Murat C."/>
            <person name="Nolan M."/>
            <person name="Ohm R."/>
            <person name="Pangilinan J."/>
            <person name="Pereira M."/>
            <person name="Perotto S."/>
            <person name="Peter M."/>
            <person name="Riley R."/>
            <person name="Sitrit Y."/>
            <person name="Stielow B."/>
            <person name="Szollosi G."/>
            <person name="Zifcakova L."/>
            <person name="Stursova M."/>
            <person name="Spatafora J.W."/>
            <person name="Tedersoo L."/>
            <person name="Vaario L.-M."/>
            <person name="Yamada A."/>
            <person name="Yan M."/>
            <person name="Wang P."/>
            <person name="Xu J."/>
            <person name="Bruns T."/>
            <person name="Baldrian P."/>
            <person name="Vilgalys R."/>
            <person name="Henrissat B."/>
            <person name="Grigoriev I.V."/>
            <person name="Hibbett D."/>
            <person name="Nagy L.G."/>
            <person name="Martin F.M."/>
        </authorList>
    </citation>
    <scope>NUCLEOTIDE SEQUENCE</scope>
    <source>
        <strain evidence="1">P2</strain>
    </source>
</reference>
<comment type="caution">
    <text evidence="1">The sequence shown here is derived from an EMBL/GenBank/DDBJ whole genome shotgun (WGS) entry which is preliminary data.</text>
</comment>
<accession>A0ACB6Z0G8</accession>
<name>A0ACB6Z0G8_THEGA</name>
<organism evidence="1 2">
    <name type="scientific">Thelephora ganbajun</name>
    <name type="common">Ganba fungus</name>
    <dbReference type="NCBI Taxonomy" id="370292"/>
    <lineage>
        <taxon>Eukaryota</taxon>
        <taxon>Fungi</taxon>
        <taxon>Dikarya</taxon>
        <taxon>Basidiomycota</taxon>
        <taxon>Agaricomycotina</taxon>
        <taxon>Agaricomycetes</taxon>
        <taxon>Thelephorales</taxon>
        <taxon>Thelephoraceae</taxon>
        <taxon>Thelephora</taxon>
    </lineage>
</organism>
<proteinExistence type="predicted"/>
<evidence type="ECO:0000313" key="2">
    <source>
        <dbReference type="Proteomes" id="UP000886501"/>
    </source>
</evidence>
<keyword evidence="2" id="KW-1185">Reference proteome</keyword>
<dbReference type="EMBL" id="MU118307">
    <property type="protein sequence ID" value="KAF9642979.1"/>
    <property type="molecule type" value="Genomic_DNA"/>
</dbReference>
<dbReference type="Proteomes" id="UP000886501">
    <property type="component" value="Unassembled WGS sequence"/>
</dbReference>
<reference evidence="1" key="2">
    <citation type="journal article" date="2020" name="Nat. Commun.">
        <title>Large-scale genome sequencing of mycorrhizal fungi provides insights into the early evolution of symbiotic traits.</title>
        <authorList>
            <person name="Miyauchi S."/>
            <person name="Kiss E."/>
            <person name="Kuo A."/>
            <person name="Drula E."/>
            <person name="Kohler A."/>
            <person name="Sanchez-Garcia M."/>
            <person name="Morin E."/>
            <person name="Andreopoulos B."/>
            <person name="Barry K.W."/>
            <person name="Bonito G."/>
            <person name="Buee M."/>
            <person name="Carver A."/>
            <person name="Chen C."/>
            <person name="Cichocki N."/>
            <person name="Clum A."/>
            <person name="Culley D."/>
            <person name="Crous P.W."/>
            <person name="Fauchery L."/>
            <person name="Girlanda M."/>
            <person name="Hayes R.D."/>
            <person name="Keri Z."/>
            <person name="LaButti K."/>
            <person name="Lipzen A."/>
            <person name="Lombard V."/>
            <person name="Magnuson J."/>
            <person name="Maillard F."/>
            <person name="Murat C."/>
            <person name="Nolan M."/>
            <person name="Ohm R.A."/>
            <person name="Pangilinan J."/>
            <person name="Pereira M.F."/>
            <person name="Perotto S."/>
            <person name="Peter M."/>
            <person name="Pfister S."/>
            <person name="Riley R."/>
            <person name="Sitrit Y."/>
            <person name="Stielow J.B."/>
            <person name="Szollosi G."/>
            <person name="Zifcakova L."/>
            <person name="Stursova M."/>
            <person name="Spatafora J.W."/>
            <person name="Tedersoo L."/>
            <person name="Vaario L.M."/>
            <person name="Yamada A."/>
            <person name="Yan M."/>
            <person name="Wang P."/>
            <person name="Xu J."/>
            <person name="Bruns T."/>
            <person name="Baldrian P."/>
            <person name="Vilgalys R."/>
            <person name="Dunand C."/>
            <person name="Henrissat B."/>
            <person name="Grigoriev I.V."/>
            <person name="Hibbett D."/>
            <person name="Nagy L.G."/>
            <person name="Martin F.M."/>
        </authorList>
    </citation>
    <scope>NUCLEOTIDE SEQUENCE</scope>
    <source>
        <strain evidence="1">P2</strain>
    </source>
</reference>
<gene>
    <name evidence="1" type="ORF">BDM02DRAFT_3123970</name>
</gene>
<sequence>MQVIPQGHALLRRFWIEGSTAAKFPYDRQTSREHSLYIRKDSQAHELTHRVHVYVVFLTRQTSASTGGNAHSQLATASC</sequence>